<dbReference type="RefSeq" id="WP_084123517.1">
    <property type="nucleotide sequence ID" value="NZ_LT838813.1"/>
</dbReference>
<name>A0A1W2H5U5_9BACT</name>
<protein>
    <submittedName>
        <fullName evidence="7">Threonine/homoserine/homoserine lactone efflux protein</fullName>
    </submittedName>
</protein>
<keyword evidence="3 6" id="KW-0812">Transmembrane</keyword>
<dbReference type="Proteomes" id="UP000192333">
    <property type="component" value="Chromosome I"/>
</dbReference>
<evidence type="ECO:0000313" key="8">
    <source>
        <dbReference type="Proteomes" id="UP000192333"/>
    </source>
</evidence>
<feature type="transmembrane region" description="Helical" evidence="6">
    <location>
        <begin position="149"/>
        <end position="165"/>
    </location>
</feature>
<keyword evidence="5 6" id="KW-0472">Membrane</keyword>
<dbReference type="GO" id="GO:0015171">
    <property type="term" value="F:amino acid transmembrane transporter activity"/>
    <property type="evidence" value="ECO:0007669"/>
    <property type="project" value="TreeGrafter"/>
</dbReference>
<dbReference type="OrthoDB" id="679767at2"/>
<comment type="subcellular location">
    <subcellularLocation>
        <location evidence="1">Cell membrane</location>
        <topology evidence="1">Multi-pass membrane protein</topology>
    </subcellularLocation>
</comment>
<sequence length="212" mass="23581">MNQALLEGISMGLLLSAMIGPVFFTLIQNSIENGFRHTVILALGILSSDLIYVIITFFGVSFLAQYPNFEVILGYVGGLVLIGFGVSGFFKKNKERISSGGMMISKPKKTTGFLKGFGINGINPFVMLFWISIAGLVNLKEDFENTDVFLYYFGLLFTVFVIDLLKAFIAKQLKSFVTPGLMKKLNIAVAIVLVFFGLRLIKFAWERQFLLS</sequence>
<gene>
    <name evidence="7" type="ORF">SAMN00777080_2759</name>
</gene>
<dbReference type="PANTHER" id="PTHR30086">
    <property type="entry name" value="ARGININE EXPORTER PROTEIN ARGO"/>
    <property type="match status" value="1"/>
</dbReference>
<feature type="transmembrane region" description="Helical" evidence="6">
    <location>
        <begin position="39"/>
        <end position="66"/>
    </location>
</feature>
<dbReference type="PANTHER" id="PTHR30086:SF20">
    <property type="entry name" value="ARGININE EXPORTER PROTEIN ARGO-RELATED"/>
    <property type="match status" value="1"/>
</dbReference>
<organism evidence="7 8">
    <name type="scientific">Aquiflexum balticum DSM 16537</name>
    <dbReference type="NCBI Taxonomy" id="758820"/>
    <lineage>
        <taxon>Bacteria</taxon>
        <taxon>Pseudomonadati</taxon>
        <taxon>Bacteroidota</taxon>
        <taxon>Cytophagia</taxon>
        <taxon>Cytophagales</taxon>
        <taxon>Cyclobacteriaceae</taxon>
        <taxon>Aquiflexum</taxon>
    </lineage>
</organism>
<feature type="transmembrane region" description="Helical" evidence="6">
    <location>
        <begin position="112"/>
        <end position="137"/>
    </location>
</feature>
<evidence type="ECO:0000256" key="2">
    <source>
        <dbReference type="ARBA" id="ARBA00022475"/>
    </source>
</evidence>
<reference evidence="8" key="1">
    <citation type="submission" date="2017-04" db="EMBL/GenBank/DDBJ databases">
        <authorList>
            <person name="Varghese N."/>
            <person name="Submissions S."/>
        </authorList>
    </citation>
    <scope>NUCLEOTIDE SEQUENCE [LARGE SCALE GENOMIC DNA]</scope>
    <source>
        <strain evidence="8">DSM 16537</strain>
    </source>
</reference>
<evidence type="ECO:0000256" key="5">
    <source>
        <dbReference type="ARBA" id="ARBA00023136"/>
    </source>
</evidence>
<evidence type="ECO:0000256" key="6">
    <source>
        <dbReference type="SAM" id="Phobius"/>
    </source>
</evidence>
<dbReference type="InterPro" id="IPR001123">
    <property type="entry name" value="LeuE-type"/>
</dbReference>
<accession>A0A1W2H5U5</accession>
<dbReference type="GO" id="GO:0005886">
    <property type="term" value="C:plasma membrane"/>
    <property type="evidence" value="ECO:0007669"/>
    <property type="project" value="UniProtKB-SubCell"/>
</dbReference>
<keyword evidence="8" id="KW-1185">Reference proteome</keyword>
<evidence type="ECO:0000313" key="7">
    <source>
        <dbReference type="EMBL" id="SMD44144.1"/>
    </source>
</evidence>
<dbReference type="Pfam" id="PF01810">
    <property type="entry name" value="LysE"/>
    <property type="match status" value="1"/>
</dbReference>
<feature type="transmembrane region" description="Helical" evidence="6">
    <location>
        <begin position="185"/>
        <end position="205"/>
    </location>
</feature>
<keyword evidence="2" id="KW-1003">Cell membrane</keyword>
<feature type="transmembrane region" description="Helical" evidence="6">
    <location>
        <begin position="6"/>
        <end position="27"/>
    </location>
</feature>
<proteinExistence type="predicted"/>
<evidence type="ECO:0000256" key="3">
    <source>
        <dbReference type="ARBA" id="ARBA00022692"/>
    </source>
</evidence>
<keyword evidence="4 6" id="KW-1133">Transmembrane helix</keyword>
<dbReference type="AlphaFoldDB" id="A0A1W2H5U5"/>
<dbReference type="STRING" id="758820.SAMN00777080_2759"/>
<dbReference type="EMBL" id="LT838813">
    <property type="protein sequence ID" value="SMD44144.1"/>
    <property type="molecule type" value="Genomic_DNA"/>
</dbReference>
<evidence type="ECO:0000256" key="1">
    <source>
        <dbReference type="ARBA" id="ARBA00004651"/>
    </source>
</evidence>
<evidence type="ECO:0000256" key="4">
    <source>
        <dbReference type="ARBA" id="ARBA00022989"/>
    </source>
</evidence>
<feature type="transmembrane region" description="Helical" evidence="6">
    <location>
        <begin position="72"/>
        <end position="91"/>
    </location>
</feature>